<dbReference type="Proteomes" id="UP000242519">
    <property type="component" value="Unassembled WGS sequence"/>
</dbReference>
<organism evidence="1 2">
    <name type="scientific">Diplocarpon coronariae</name>
    <dbReference type="NCBI Taxonomy" id="2795749"/>
    <lineage>
        <taxon>Eukaryota</taxon>
        <taxon>Fungi</taxon>
        <taxon>Dikarya</taxon>
        <taxon>Ascomycota</taxon>
        <taxon>Pezizomycotina</taxon>
        <taxon>Leotiomycetes</taxon>
        <taxon>Helotiales</taxon>
        <taxon>Drepanopezizaceae</taxon>
        <taxon>Diplocarpon</taxon>
    </lineage>
</organism>
<accession>A0A218YYD4</accession>
<sequence length="151" mass="16867">MDTENRGSDLRPADLNLTNFNRALAKNASNVKVEEVAVMKEILGLVPKTVEDINEEKTARIATVKRNTEANLVKVQLRISAEGPTARGVLSTTTSPHETKRTFKSELERSAELVRNGEKQALVRTANALGNAKEYWSDEAQYERLNLEWEG</sequence>
<dbReference type="AlphaFoldDB" id="A0A218YYD4"/>
<keyword evidence="2" id="KW-1185">Reference proteome</keyword>
<evidence type="ECO:0000313" key="1">
    <source>
        <dbReference type="EMBL" id="OWP00400.1"/>
    </source>
</evidence>
<dbReference type="InParanoid" id="A0A218YYD4"/>
<proteinExistence type="predicted"/>
<reference evidence="1 2" key="1">
    <citation type="submission" date="2017-04" db="EMBL/GenBank/DDBJ databases">
        <title>Draft genome sequence of Marssonina coronaria NL1: causal agent of apple blotch.</title>
        <authorList>
            <person name="Cheng Q."/>
        </authorList>
    </citation>
    <scope>NUCLEOTIDE SEQUENCE [LARGE SCALE GENOMIC DNA]</scope>
    <source>
        <strain evidence="1 2">NL1</strain>
    </source>
</reference>
<gene>
    <name evidence="1" type="ORF">B2J93_3950</name>
</gene>
<evidence type="ECO:0000313" key="2">
    <source>
        <dbReference type="Proteomes" id="UP000242519"/>
    </source>
</evidence>
<dbReference type="EMBL" id="MZNU01000326">
    <property type="protein sequence ID" value="OWP00400.1"/>
    <property type="molecule type" value="Genomic_DNA"/>
</dbReference>
<protein>
    <submittedName>
        <fullName evidence="1">Uncharacterized protein</fullName>
    </submittedName>
</protein>
<comment type="caution">
    <text evidence="1">The sequence shown here is derived from an EMBL/GenBank/DDBJ whole genome shotgun (WGS) entry which is preliminary data.</text>
</comment>
<name>A0A218YYD4_9HELO</name>